<dbReference type="Proteomes" id="UP000294641">
    <property type="component" value="Unassembled WGS sequence"/>
</dbReference>
<dbReference type="PANTHER" id="PTHR14209">
    <property type="entry name" value="ISOAMYL ACETATE-HYDROLYZING ESTERASE 1"/>
    <property type="match status" value="1"/>
</dbReference>
<keyword evidence="5" id="KW-1185">Reference proteome</keyword>
<keyword evidence="2" id="KW-0378">Hydrolase</keyword>
<dbReference type="PANTHER" id="PTHR14209:SF19">
    <property type="entry name" value="ISOAMYL ACETATE-HYDROLYZING ESTERASE 1 HOMOLOG"/>
    <property type="match status" value="1"/>
</dbReference>
<sequence>MKIVCFGDSLTTRKEGYPKPMLTLMLSEKVKGHLYINAGVAGNNTVEARTRIKEDVVSKHPDVVTILFGSNDCAEHKKVPLHLFKENLEAFVRKIGHKKVILITPPPVDESKQTSRTNKDLSQYAHIVQEVAAEQRSTCIDFFQFVYDQPDYEKLLVGKSDDGLHFGEKLYDQLTDLIAAELKKRERIAETPIWKKIIDKL</sequence>
<dbReference type="AlphaFoldDB" id="A0A8B4Q7B2"/>
<protein>
    <submittedName>
        <fullName evidence="2">GDSL-like Lipase/Acylhydrolase</fullName>
    </submittedName>
    <submittedName>
        <fullName evidence="3">Lysophospholipase L1-like esterase</fullName>
    </submittedName>
</protein>
<dbReference type="GO" id="GO:0016787">
    <property type="term" value="F:hydrolase activity"/>
    <property type="evidence" value="ECO:0007669"/>
    <property type="project" value="UniProtKB-KW"/>
</dbReference>
<evidence type="ECO:0000313" key="4">
    <source>
        <dbReference type="Proteomes" id="UP000254330"/>
    </source>
</evidence>
<dbReference type="EMBL" id="UGNP01000001">
    <property type="protein sequence ID" value="STX08563.1"/>
    <property type="molecule type" value="Genomic_DNA"/>
</dbReference>
<evidence type="ECO:0000313" key="3">
    <source>
        <dbReference type="EMBL" id="TDR38473.1"/>
    </source>
</evidence>
<dbReference type="OrthoDB" id="388542at2"/>
<evidence type="ECO:0000313" key="2">
    <source>
        <dbReference type="EMBL" id="STX08563.1"/>
    </source>
</evidence>
<dbReference type="RefSeq" id="WP_109349611.1">
    <property type="nucleotide sequence ID" value="NZ_BJUE01000009.1"/>
</dbReference>
<accession>A0A8B4Q7B2</accession>
<organism evidence="2 4">
    <name type="scientific">Kurthia zopfii</name>
    <dbReference type="NCBI Taxonomy" id="1650"/>
    <lineage>
        <taxon>Bacteria</taxon>
        <taxon>Bacillati</taxon>
        <taxon>Bacillota</taxon>
        <taxon>Bacilli</taxon>
        <taxon>Bacillales</taxon>
        <taxon>Caryophanaceae</taxon>
        <taxon>Kurthia</taxon>
    </lineage>
</organism>
<reference evidence="3 5" key="2">
    <citation type="submission" date="2019-03" db="EMBL/GenBank/DDBJ databases">
        <title>Genomic Encyclopedia of Type Strains, Phase IV (KMG-IV): sequencing the most valuable type-strain genomes for metagenomic binning, comparative biology and taxonomic classification.</title>
        <authorList>
            <person name="Goeker M."/>
        </authorList>
    </citation>
    <scope>NUCLEOTIDE SEQUENCE [LARGE SCALE GENOMIC DNA]</scope>
    <source>
        <strain evidence="3 5">DSM 20580</strain>
    </source>
</reference>
<comment type="caution">
    <text evidence="2">The sequence shown here is derived from an EMBL/GenBank/DDBJ whole genome shotgun (WGS) entry which is preliminary data.</text>
</comment>
<evidence type="ECO:0000313" key="5">
    <source>
        <dbReference type="Proteomes" id="UP000294641"/>
    </source>
</evidence>
<name>A0A8B4Q7B2_9BACL</name>
<dbReference type="InterPro" id="IPR045136">
    <property type="entry name" value="Iah1-like"/>
</dbReference>
<feature type="domain" description="SGNH hydrolase-type esterase" evidence="1">
    <location>
        <begin position="5"/>
        <end position="171"/>
    </location>
</feature>
<dbReference type="Proteomes" id="UP000254330">
    <property type="component" value="Unassembled WGS sequence"/>
</dbReference>
<dbReference type="SUPFAM" id="SSF52266">
    <property type="entry name" value="SGNH hydrolase"/>
    <property type="match status" value="1"/>
</dbReference>
<dbReference type="Pfam" id="PF13472">
    <property type="entry name" value="Lipase_GDSL_2"/>
    <property type="match status" value="1"/>
</dbReference>
<dbReference type="InterPro" id="IPR036514">
    <property type="entry name" value="SGNH_hydro_sf"/>
</dbReference>
<evidence type="ECO:0000259" key="1">
    <source>
        <dbReference type="Pfam" id="PF13472"/>
    </source>
</evidence>
<reference evidence="2 4" key="1">
    <citation type="submission" date="2018-06" db="EMBL/GenBank/DDBJ databases">
        <authorList>
            <consortium name="Pathogen Informatics"/>
            <person name="Doyle S."/>
        </authorList>
    </citation>
    <scope>NUCLEOTIDE SEQUENCE [LARGE SCALE GENOMIC DNA]</scope>
    <source>
        <strain evidence="2 4">NCTC10597</strain>
    </source>
</reference>
<gene>
    <name evidence="3" type="ORF">DFR61_11630</name>
    <name evidence="2" type="ORF">NCTC10597_00227</name>
</gene>
<dbReference type="Gene3D" id="3.40.50.1110">
    <property type="entry name" value="SGNH hydrolase"/>
    <property type="match status" value="1"/>
</dbReference>
<dbReference type="EMBL" id="SNZG01000016">
    <property type="protein sequence ID" value="TDR38473.1"/>
    <property type="molecule type" value="Genomic_DNA"/>
</dbReference>
<proteinExistence type="predicted"/>
<dbReference type="InterPro" id="IPR013830">
    <property type="entry name" value="SGNH_hydro"/>
</dbReference>